<gene>
    <name evidence="10" type="ORF">HINF_LOCUS72337</name>
    <name evidence="9" type="ORF">HINF_LOCUS8647</name>
</gene>
<dbReference type="AlphaFoldDB" id="A0AA86NKS4"/>
<accession>A0AA86NKS4</accession>
<evidence type="ECO:0000313" key="9">
    <source>
        <dbReference type="EMBL" id="CAI9921002.1"/>
    </source>
</evidence>
<dbReference type="PROSITE" id="PS51715">
    <property type="entry name" value="G_GB1_RHD3"/>
    <property type="match status" value="1"/>
</dbReference>
<dbReference type="GO" id="GO:0005525">
    <property type="term" value="F:GTP binding"/>
    <property type="evidence" value="ECO:0007669"/>
    <property type="project" value="UniProtKB-KW"/>
</dbReference>
<dbReference type="SUPFAM" id="SSF52540">
    <property type="entry name" value="P-loop containing nucleoside triphosphate hydrolases"/>
    <property type="match status" value="1"/>
</dbReference>
<evidence type="ECO:0000256" key="2">
    <source>
        <dbReference type="ARBA" id="ARBA00022801"/>
    </source>
</evidence>
<evidence type="ECO:0000256" key="1">
    <source>
        <dbReference type="ARBA" id="ARBA00022741"/>
    </source>
</evidence>
<proteinExistence type="inferred from homology"/>
<feature type="domain" description="GB1/RHD3-type G" evidence="8">
    <location>
        <begin position="35"/>
        <end position="138"/>
    </location>
</feature>
<organism evidence="9">
    <name type="scientific">Hexamita inflata</name>
    <dbReference type="NCBI Taxonomy" id="28002"/>
    <lineage>
        <taxon>Eukaryota</taxon>
        <taxon>Metamonada</taxon>
        <taxon>Diplomonadida</taxon>
        <taxon>Hexamitidae</taxon>
        <taxon>Hexamitinae</taxon>
        <taxon>Hexamita</taxon>
    </lineage>
</organism>
<dbReference type="InterPro" id="IPR008803">
    <property type="entry name" value="RHD3/Sey1"/>
</dbReference>
<keyword evidence="4" id="KW-0342">GTP-binding</keyword>
<feature type="coiled-coil region" evidence="7">
    <location>
        <begin position="592"/>
        <end position="624"/>
    </location>
</feature>
<dbReference type="GO" id="GO:0016320">
    <property type="term" value="P:endoplasmic reticulum membrane fusion"/>
    <property type="evidence" value="ECO:0007669"/>
    <property type="project" value="TreeGrafter"/>
</dbReference>
<keyword evidence="7" id="KW-0175">Coiled coil</keyword>
<dbReference type="EMBL" id="CATOUU010000209">
    <property type="protein sequence ID" value="CAI9921002.1"/>
    <property type="molecule type" value="Genomic_DNA"/>
</dbReference>
<keyword evidence="5" id="KW-0472">Membrane</keyword>
<evidence type="ECO:0000313" key="10">
    <source>
        <dbReference type="EMBL" id="CAL6103842.1"/>
    </source>
</evidence>
<comment type="similarity">
    <text evidence="6">Belongs to the TRAFAC class dynamin-like GTPase superfamily. GB1/RHD3 GTPase family.</text>
</comment>
<dbReference type="Proteomes" id="UP001642409">
    <property type="component" value="Unassembled WGS sequence"/>
</dbReference>
<dbReference type="PANTHER" id="PTHR45923:SF2">
    <property type="entry name" value="PROTEIN SEY1"/>
    <property type="match status" value="1"/>
</dbReference>
<dbReference type="InterPro" id="IPR030386">
    <property type="entry name" value="G_GB1_RHD3_dom"/>
</dbReference>
<dbReference type="GO" id="GO:0005783">
    <property type="term" value="C:endoplasmic reticulum"/>
    <property type="evidence" value="ECO:0007669"/>
    <property type="project" value="TreeGrafter"/>
</dbReference>
<keyword evidence="1" id="KW-0547">Nucleotide-binding</keyword>
<keyword evidence="11" id="KW-1185">Reference proteome</keyword>
<dbReference type="EMBL" id="CAXDID020000572">
    <property type="protein sequence ID" value="CAL6103842.1"/>
    <property type="molecule type" value="Genomic_DNA"/>
</dbReference>
<keyword evidence="2" id="KW-0378">Hydrolase</keyword>
<sequence>MSLQLITGNGEFADLNELNHYFANNLKSQYQMKHISIFGAQSSGKSTLLNDMFNTHLDVQQSNTVNKRTTTGIMLTITQQSSQNVLILDCEGTDSSERLLNNEMHVEEKIGVFACVVSDILLINLWHSDLGRFQASNYHVINQIFDSFFKRLRSQRQQLNERVQFQFVVRDSVLASPQQKTDTEQKIIDDIERIYALQEQKEPFSTFFEVKIAFLAHRVYDFQKYQQNVSELRDQLLAVKNTVQISSQLLPEYLQKVWLPIKSTQELNIFQQRELIVQQKLQLTIEENANKFEQYLQAIQKKVDQFALNGNQKSVNSAASFSMSVKQVVNQYKLQQFVIFIKTSEIYDGVVEKYDQCFKEFEQEVIQITTHKNFEIHAKQLKTQLDMHLTDFKRDQINFVGKVYQESYIQIKSDMADHFQSFFDTQLPCAFPMNIFNPISACQVFANQTFILINQLLGLQPGRMAEIYSNIEKVEQIQSPGGKLQKQISVTQLEDLQDASEELNCIANTMKNLNLLKITMNPSQISFESQSITKSLGQVAEALLCGYVHYMKTLFGIGLKDNVMNNSIFELIQLMNQETEALVHDIQLAITKQRQQQYLQTVQQKIEQLQLQNHKSQLQALRDQTVVEEADNINLLFEKILGYHFKPELNQNILFTCHMPGQSFEEYMNLFIRKPMTPSNKLSSPSIISQSQLTVTEEFNYCIQNQMKNMMKIQFDEIFIQQANAVILAKDFKQDAENLYKQLMNTHLESKFKNQFTSEKQRQTISLQTINTVIDMMQSVGGSLLSTQDLQNVTIQQLKIDTPSIQQFEQAARTTFQVKQPIDKKLIVGAAFLARNDIKTILSSKKSFTITLMLILMLAYLHNAKDLGQLFCLVNEFFQLIQESFQKKDWAALQQQGKEFDQKIRRWWKK</sequence>
<dbReference type="PANTHER" id="PTHR45923">
    <property type="entry name" value="PROTEIN SEY1"/>
    <property type="match status" value="1"/>
</dbReference>
<evidence type="ECO:0000256" key="7">
    <source>
        <dbReference type="SAM" id="Coils"/>
    </source>
</evidence>
<evidence type="ECO:0000259" key="8">
    <source>
        <dbReference type="PROSITE" id="PS51715"/>
    </source>
</evidence>
<name>A0AA86NKS4_9EUKA</name>
<reference evidence="9" key="1">
    <citation type="submission" date="2023-06" db="EMBL/GenBank/DDBJ databases">
        <authorList>
            <person name="Kurt Z."/>
        </authorList>
    </citation>
    <scope>NUCLEOTIDE SEQUENCE</scope>
</reference>
<evidence type="ECO:0000256" key="3">
    <source>
        <dbReference type="ARBA" id="ARBA00022824"/>
    </source>
</evidence>
<protein>
    <submittedName>
        <fullName evidence="9">Guanylate binding protein</fullName>
    </submittedName>
    <submittedName>
        <fullName evidence="10">Guanylate_binding protein</fullName>
    </submittedName>
</protein>
<dbReference type="InterPro" id="IPR027417">
    <property type="entry name" value="P-loop_NTPase"/>
</dbReference>
<evidence type="ECO:0000256" key="5">
    <source>
        <dbReference type="ARBA" id="ARBA00023136"/>
    </source>
</evidence>
<dbReference type="Gene3D" id="3.40.50.300">
    <property type="entry name" value="P-loop containing nucleotide triphosphate hydrolases"/>
    <property type="match status" value="1"/>
</dbReference>
<comment type="caution">
    <text evidence="9">The sequence shown here is derived from an EMBL/GenBank/DDBJ whole genome shotgun (WGS) entry which is preliminary data.</text>
</comment>
<keyword evidence="3" id="KW-0256">Endoplasmic reticulum</keyword>
<dbReference type="GO" id="GO:0003924">
    <property type="term" value="F:GTPase activity"/>
    <property type="evidence" value="ECO:0007669"/>
    <property type="project" value="TreeGrafter"/>
</dbReference>
<dbReference type="Pfam" id="PF05879">
    <property type="entry name" value="RHD3_GTPase"/>
    <property type="match status" value="1"/>
</dbReference>
<evidence type="ECO:0000313" key="11">
    <source>
        <dbReference type="Proteomes" id="UP001642409"/>
    </source>
</evidence>
<evidence type="ECO:0000256" key="6">
    <source>
        <dbReference type="PROSITE-ProRule" id="PRU01052"/>
    </source>
</evidence>
<evidence type="ECO:0000256" key="4">
    <source>
        <dbReference type="ARBA" id="ARBA00023134"/>
    </source>
</evidence>
<reference evidence="10 11" key="2">
    <citation type="submission" date="2024-07" db="EMBL/GenBank/DDBJ databases">
        <authorList>
            <person name="Akdeniz Z."/>
        </authorList>
    </citation>
    <scope>NUCLEOTIDE SEQUENCE [LARGE SCALE GENOMIC DNA]</scope>
</reference>